<keyword evidence="9 14" id="KW-0067">ATP-binding</keyword>
<dbReference type="HOGENOM" id="CLU_007838_0_0_9"/>
<protein>
    <recommendedName>
        <fullName evidence="14">ATP-dependent helicase/deoxyribonuclease subunit B</fullName>
        <ecNumber evidence="14">3.1.-.-</ecNumber>
    </recommendedName>
    <alternativeName>
        <fullName evidence="14">ATP-dependent helicase/nuclease subunit AddB</fullName>
    </alternativeName>
</protein>
<gene>
    <name evidence="14" type="primary">addB</name>
    <name evidence="16" type="ordered locus">TherJR_1005</name>
</gene>
<comment type="miscellaneous">
    <text evidence="14">Despite having conserved helicase domains, this subunit does not have helicase activity.</text>
</comment>
<evidence type="ECO:0000256" key="7">
    <source>
        <dbReference type="ARBA" id="ARBA00022806"/>
    </source>
</evidence>
<keyword evidence="10 14" id="KW-0408">Iron</keyword>
<evidence type="ECO:0000256" key="8">
    <source>
        <dbReference type="ARBA" id="ARBA00022839"/>
    </source>
</evidence>
<evidence type="ECO:0000256" key="13">
    <source>
        <dbReference type="ARBA" id="ARBA00023204"/>
    </source>
</evidence>
<feature type="binding site" evidence="14">
    <location>
        <position position="793"/>
    </location>
    <ligand>
        <name>[4Fe-4S] cluster</name>
        <dbReference type="ChEBI" id="CHEBI:49883"/>
    </ligand>
</feature>
<dbReference type="GO" id="GO:0004386">
    <property type="term" value="F:helicase activity"/>
    <property type="evidence" value="ECO:0007669"/>
    <property type="project" value="UniProtKB-KW"/>
</dbReference>
<evidence type="ECO:0000256" key="6">
    <source>
        <dbReference type="ARBA" id="ARBA00022801"/>
    </source>
</evidence>
<evidence type="ECO:0000256" key="10">
    <source>
        <dbReference type="ARBA" id="ARBA00023004"/>
    </source>
</evidence>
<comment type="function">
    <text evidence="14">The heterodimer acts as both an ATP-dependent DNA helicase and an ATP-dependent, dual-direction single-stranded exonuclease. Recognizes the chi site generating a DNA molecule suitable for the initiation of homologous recombination. The AddB subunit has 5' -&gt; 3' nuclease activity but not helicase activity.</text>
</comment>
<keyword evidence="12 14" id="KW-0238">DNA-binding</keyword>
<name>D5XDZ9_THEPJ</name>
<dbReference type="EMBL" id="CP002028">
    <property type="protein sequence ID" value="ADG81870.1"/>
    <property type="molecule type" value="Genomic_DNA"/>
</dbReference>
<dbReference type="KEGG" id="tjr:TherJR_1005"/>
<dbReference type="GO" id="GO:0003690">
    <property type="term" value="F:double-stranded DNA binding"/>
    <property type="evidence" value="ECO:0007669"/>
    <property type="project" value="UniProtKB-UniRule"/>
</dbReference>
<comment type="subunit">
    <text evidence="14">Heterodimer of AddA and AddB.</text>
</comment>
<dbReference type="GO" id="GO:0008409">
    <property type="term" value="F:5'-3' exonuclease activity"/>
    <property type="evidence" value="ECO:0007669"/>
    <property type="project" value="UniProtKB-UniRule"/>
</dbReference>
<dbReference type="PROSITE" id="PS51217">
    <property type="entry name" value="UVRD_HELICASE_CTER"/>
    <property type="match status" value="1"/>
</dbReference>
<dbReference type="AlphaFoldDB" id="D5XDZ9"/>
<evidence type="ECO:0000256" key="4">
    <source>
        <dbReference type="ARBA" id="ARBA00022741"/>
    </source>
</evidence>
<keyword evidence="1 14" id="KW-0004">4Fe-4S</keyword>
<evidence type="ECO:0000256" key="12">
    <source>
        <dbReference type="ARBA" id="ARBA00023125"/>
    </source>
</evidence>
<dbReference type="GO" id="GO:0046872">
    <property type="term" value="F:metal ion binding"/>
    <property type="evidence" value="ECO:0007669"/>
    <property type="project" value="UniProtKB-KW"/>
</dbReference>
<keyword evidence="13 14" id="KW-0234">DNA repair</keyword>
<dbReference type="PANTHER" id="PTHR30591">
    <property type="entry name" value="RECBCD ENZYME SUBUNIT RECC"/>
    <property type="match status" value="1"/>
</dbReference>
<evidence type="ECO:0000256" key="2">
    <source>
        <dbReference type="ARBA" id="ARBA00022722"/>
    </source>
</evidence>
<feature type="binding site" evidence="14">
    <location>
        <position position="1113"/>
    </location>
    <ligand>
        <name>[4Fe-4S] cluster</name>
        <dbReference type="ChEBI" id="CHEBI:49883"/>
    </ligand>
</feature>
<accession>D5XDZ9</accession>
<dbReference type="Proteomes" id="UP000002377">
    <property type="component" value="Chromosome"/>
</dbReference>
<dbReference type="GO" id="GO:0051539">
    <property type="term" value="F:4 iron, 4 sulfur cluster binding"/>
    <property type="evidence" value="ECO:0007669"/>
    <property type="project" value="UniProtKB-KW"/>
</dbReference>
<evidence type="ECO:0000259" key="15">
    <source>
        <dbReference type="PROSITE" id="PS51217"/>
    </source>
</evidence>
<dbReference type="Pfam" id="PF21445">
    <property type="entry name" value="ADDB_N"/>
    <property type="match status" value="1"/>
</dbReference>
<feature type="binding site" evidence="14">
    <location>
        <position position="1116"/>
    </location>
    <ligand>
        <name>[4Fe-4S] cluster</name>
        <dbReference type="ChEBI" id="CHEBI:49883"/>
    </ligand>
</feature>
<keyword evidence="3 14" id="KW-0479">Metal-binding</keyword>
<feature type="binding site" evidence="14">
    <location>
        <position position="1122"/>
    </location>
    <ligand>
        <name>[4Fe-4S] cluster</name>
        <dbReference type="ChEBI" id="CHEBI:49883"/>
    </ligand>
</feature>
<comment type="similarity">
    <text evidence="14">Belongs to the helicase family. AddB/RexB type 1 subfamily.</text>
</comment>
<comment type="cofactor">
    <cofactor evidence="14">
        <name>Mg(2+)</name>
        <dbReference type="ChEBI" id="CHEBI:18420"/>
    </cofactor>
</comment>
<dbReference type="InterPro" id="IPR027417">
    <property type="entry name" value="P-loop_NTPase"/>
</dbReference>
<keyword evidence="8 14" id="KW-0269">Exonuclease</keyword>
<proteinExistence type="inferred from homology"/>
<comment type="cofactor">
    <cofactor evidence="14">
        <name>[4Fe-4S] cluster</name>
        <dbReference type="ChEBI" id="CHEBI:49883"/>
    </cofactor>
    <text evidence="14">Binds 1 [4Fe-4S] cluster.</text>
</comment>
<evidence type="ECO:0000256" key="14">
    <source>
        <dbReference type="HAMAP-Rule" id="MF_01452"/>
    </source>
</evidence>
<evidence type="ECO:0000256" key="1">
    <source>
        <dbReference type="ARBA" id="ARBA00022485"/>
    </source>
</evidence>
<keyword evidence="4 14" id="KW-0547">Nucleotide-binding</keyword>
<reference evidence="16 17" key="1">
    <citation type="submission" date="2010-05" db="EMBL/GenBank/DDBJ databases">
        <title>Complete sequence of Thermincola sp. JR.</title>
        <authorList>
            <consortium name="US DOE Joint Genome Institute"/>
            <person name="Lucas S."/>
            <person name="Copeland A."/>
            <person name="Lapidus A."/>
            <person name="Cheng J.-F."/>
            <person name="Bruce D."/>
            <person name="Goodwin L."/>
            <person name="Pitluck S."/>
            <person name="Chertkov O."/>
            <person name="Detter J.C."/>
            <person name="Han C."/>
            <person name="Tapia R."/>
            <person name="Land M."/>
            <person name="Hauser L."/>
            <person name="Kyrpides N."/>
            <person name="Mikhailova N."/>
            <person name="Hazen T.C."/>
            <person name="Woyke T."/>
        </authorList>
    </citation>
    <scope>NUCLEOTIDE SEQUENCE [LARGE SCALE GENOMIC DNA]</scope>
    <source>
        <strain evidence="16 17">JR</strain>
    </source>
</reference>
<keyword evidence="11 14" id="KW-0411">Iron-sulfur</keyword>
<dbReference type="EC" id="3.1.-.-" evidence="14"/>
<evidence type="ECO:0000256" key="5">
    <source>
        <dbReference type="ARBA" id="ARBA00022763"/>
    </source>
</evidence>
<dbReference type="SUPFAM" id="SSF52540">
    <property type="entry name" value="P-loop containing nucleoside triphosphate hydrolases"/>
    <property type="match status" value="1"/>
</dbReference>
<keyword evidence="7 14" id="KW-0347">Helicase</keyword>
<evidence type="ECO:0000256" key="9">
    <source>
        <dbReference type="ARBA" id="ARBA00022840"/>
    </source>
</evidence>
<evidence type="ECO:0000313" key="16">
    <source>
        <dbReference type="EMBL" id="ADG81870.1"/>
    </source>
</evidence>
<sequence>MSLRFIIGRAGTGKTQYCLENIRLALEKEPMGSPIIFLVPEQATFQMEYALAHNYGLGGIIRAQVLSFRRLAWRVLQETGGAARVPIGELGKRMVLRRLLDHHRGELRVFARSADRPGFADALARSIGEMKIYRVGPGDLALAAEKTDETPGLLNAKLQDLALIYREFDAFLAGCYTDPDDYLTLLAEKLDGSSTLEGAEVWVDGFTGFTPQEHYVIEKILGKAERVHVTLCLEPKDTGRELQEQDLFYPTWETFREITDRAQKTGVKIEPPVLLDAAIPFRFQNSDSLAHLERCYFRHPTETAGAGEGIELAAAVNRRAEVEAVARKIVYLCREQNYRWRDIGILLRDLGPYRDLIADVFQDYDIPFFMDCKRNMLHHPLVELIRSAVETVIKDWSYEPLFRCLKTDLLPVSREDTDLLENYVLAHGIRGYARWASGPWHYLRQFTLGEDAEPAPEEKAELAAVNRGRLQVVSSLGLFTENLRQAGNIAEITAAVYTLLEDLHVPEILHKWAQEAESAGRLEQAREHLQVWGGITSLFDEMVEAIGEESVSLEDYLAVLEAGLESLRLGLIPPGLDQVVVGTMDRTRSANTRALFILGANEGALPARQADDGIFNDSERERLAEAGVVLAAGGRRKAFDEQYLIYMALTRASEKLWLSFPLADEEGRALTPSPVIRRIKELFPGLNETFYQVDKLPDGTAGGLEYFIHPQRVLADLAVQLRELKAGRAIDPVWWDVYNWFNGSADGRGRLAKVLRGVFHTNTEKRISPEVSRALYGQPLKASVSRIEKFKACPFAHFAGYGLRLKERLLFRLAAPDMGEFFHAALKLFNDRLAERGVDWAQLSREDCGDLATQVVEELAPQLQSEILLSTARYRYLTGKLKRSVNRAAAVLAEHARRSIFRPVGVELSFGAGGELPPVTVELAGGGTLHLVGRIDRLDVARTEEADYLRVIDYKSSDNRLSLAEIYYGLRLQLLTYLHVALTHSARLVGRPGLPGAVLYFTVKEPVIRSAGPMSPDQVEKEIMKKLKMQGFLLGDPEVVRMMDNRIETGYSELFPVAINREGNFYATSSVASLEQFTALRCYLEQVFAETGGEILNGVVAVNPYKYKNISACVFCPFKPVCQFDLLLAENRYRALSHLDDNEVWARLLRKGDQ</sequence>
<dbReference type="InterPro" id="IPR011604">
    <property type="entry name" value="PDDEXK-like_dom_sf"/>
</dbReference>
<organism evidence="16 17">
    <name type="scientific">Thermincola potens (strain JR)</name>
    <dbReference type="NCBI Taxonomy" id="635013"/>
    <lineage>
        <taxon>Bacteria</taxon>
        <taxon>Bacillati</taxon>
        <taxon>Bacillota</taxon>
        <taxon>Clostridia</taxon>
        <taxon>Eubacteriales</taxon>
        <taxon>Thermincolaceae</taxon>
        <taxon>Thermincola</taxon>
    </lineage>
</organism>
<keyword evidence="5 14" id="KW-0227">DNA damage</keyword>
<dbReference type="NCBIfam" id="TIGR02773">
    <property type="entry name" value="addB_Gpos"/>
    <property type="match status" value="1"/>
</dbReference>
<dbReference type="GO" id="GO:0005524">
    <property type="term" value="F:ATP binding"/>
    <property type="evidence" value="ECO:0007669"/>
    <property type="project" value="UniProtKB-UniRule"/>
</dbReference>
<dbReference type="InterPro" id="IPR014140">
    <property type="entry name" value="DNA_helicase_suAddB"/>
</dbReference>
<dbReference type="GO" id="GO:0000724">
    <property type="term" value="P:double-strand break repair via homologous recombination"/>
    <property type="evidence" value="ECO:0007669"/>
    <property type="project" value="UniProtKB-UniRule"/>
</dbReference>
<dbReference type="eggNOG" id="COG3857">
    <property type="taxonomic scope" value="Bacteria"/>
</dbReference>
<evidence type="ECO:0000256" key="11">
    <source>
        <dbReference type="ARBA" id="ARBA00023014"/>
    </source>
</evidence>
<dbReference type="InterPro" id="IPR038726">
    <property type="entry name" value="PDDEXK_AddAB-type"/>
</dbReference>
<evidence type="ECO:0000313" key="17">
    <source>
        <dbReference type="Proteomes" id="UP000002377"/>
    </source>
</evidence>
<dbReference type="Gene3D" id="3.40.50.300">
    <property type="entry name" value="P-loop containing nucleotide triphosphate hydrolases"/>
    <property type="match status" value="4"/>
</dbReference>
<dbReference type="InterPro" id="IPR014017">
    <property type="entry name" value="DNA_helicase_UvrD-like_C"/>
</dbReference>
<keyword evidence="2 14" id="KW-0540">Nuclease</keyword>
<dbReference type="Gene3D" id="6.10.140.1030">
    <property type="match status" value="1"/>
</dbReference>
<dbReference type="Pfam" id="PF12705">
    <property type="entry name" value="PDDEXK_1"/>
    <property type="match status" value="1"/>
</dbReference>
<feature type="domain" description="UvrD-like helicase C-terminal" evidence="15">
    <location>
        <begin position="279"/>
        <end position="589"/>
    </location>
</feature>
<keyword evidence="6 14" id="KW-0378">Hydrolase</keyword>
<keyword evidence="17" id="KW-1185">Reference proteome</keyword>
<dbReference type="Gene3D" id="3.90.320.10">
    <property type="match status" value="1"/>
</dbReference>
<dbReference type="OrthoDB" id="9758506at2"/>
<dbReference type="STRING" id="635013.TherJR_1005"/>
<dbReference type="HAMAP" id="MF_01452">
    <property type="entry name" value="AddB_type1"/>
    <property type="match status" value="1"/>
</dbReference>
<dbReference type="PANTHER" id="PTHR30591:SF1">
    <property type="entry name" value="RECBCD ENZYME SUBUNIT RECC"/>
    <property type="match status" value="1"/>
</dbReference>
<evidence type="ECO:0000256" key="3">
    <source>
        <dbReference type="ARBA" id="ARBA00022723"/>
    </source>
</evidence>
<dbReference type="InterPro" id="IPR049035">
    <property type="entry name" value="ADDB_N"/>
</dbReference>